<keyword evidence="4 6" id="KW-1133">Transmembrane helix</keyword>
<feature type="transmembrane region" description="Helical" evidence="6">
    <location>
        <begin position="308"/>
        <end position="327"/>
    </location>
</feature>
<dbReference type="PANTHER" id="PTHR11101:SF80">
    <property type="entry name" value="PHOSPHATE TRANSPORTER"/>
    <property type="match status" value="1"/>
</dbReference>
<evidence type="ECO:0000256" key="7">
    <source>
        <dbReference type="SAM" id="Coils"/>
    </source>
</evidence>
<feature type="transmembrane region" description="Helical" evidence="6">
    <location>
        <begin position="182"/>
        <end position="206"/>
    </location>
</feature>
<evidence type="ECO:0000256" key="1">
    <source>
        <dbReference type="ARBA" id="ARBA00004141"/>
    </source>
</evidence>
<evidence type="ECO:0000256" key="6">
    <source>
        <dbReference type="RuleBase" id="RU363058"/>
    </source>
</evidence>
<keyword evidence="5 6" id="KW-0472">Membrane</keyword>
<evidence type="ECO:0000313" key="9">
    <source>
        <dbReference type="Proteomes" id="UP000003544"/>
    </source>
</evidence>
<feature type="transmembrane region" description="Helical" evidence="6">
    <location>
        <begin position="521"/>
        <end position="543"/>
    </location>
</feature>
<keyword evidence="9" id="KW-1185">Reference proteome</keyword>
<organism evidence="8 9">
    <name type="scientific">Methylophaga aminisulfidivorans MP</name>
    <dbReference type="NCBI Taxonomy" id="1026882"/>
    <lineage>
        <taxon>Bacteria</taxon>
        <taxon>Pseudomonadati</taxon>
        <taxon>Pseudomonadota</taxon>
        <taxon>Gammaproteobacteria</taxon>
        <taxon>Thiotrichales</taxon>
        <taxon>Piscirickettsiaceae</taxon>
        <taxon>Methylophaga</taxon>
    </lineage>
</organism>
<accession>F5SY63</accession>
<evidence type="ECO:0000256" key="4">
    <source>
        <dbReference type="ARBA" id="ARBA00022989"/>
    </source>
</evidence>
<dbReference type="GO" id="GO:0035435">
    <property type="term" value="P:phosphate ion transmembrane transport"/>
    <property type="evidence" value="ECO:0007669"/>
    <property type="project" value="TreeGrafter"/>
</dbReference>
<evidence type="ECO:0000256" key="2">
    <source>
        <dbReference type="ARBA" id="ARBA00022448"/>
    </source>
</evidence>
<dbReference type="eggNOG" id="COG0306">
    <property type="taxonomic scope" value="Bacteria"/>
</dbReference>
<gene>
    <name evidence="8" type="ORF">MAMP_00328</name>
</gene>
<feature type="transmembrane region" description="Helical" evidence="6">
    <location>
        <begin position="21"/>
        <end position="40"/>
    </location>
</feature>
<dbReference type="PANTHER" id="PTHR11101">
    <property type="entry name" value="PHOSPHATE TRANSPORTER"/>
    <property type="match status" value="1"/>
</dbReference>
<dbReference type="Pfam" id="PF01384">
    <property type="entry name" value="PHO4"/>
    <property type="match status" value="1"/>
</dbReference>
<keyword evidence="3 6" id="KW-0812">Transmembrane</keyword>
<dbReference type="Proteomes" id="UP000003544">
    <property type="component" value="Unassembled WGS sequence"/>
</dbReference>
<feature type="transmembrane region" description="Helical" evidence="6">
    <location>
        <begin position="158"/>
        <end position="176"/>
    </location>
</feature>
<evidence type="ECO:0000256" key="3">
    <source>
        <dbReference type="ARBA" id="ARBA00022692"/>
    </source>
</evidence>
<sequence>MEIKDIHKIEKQAYKKSHAELTRIGMALFFMVAVLGYSFVSSGGVPNNLFLAIATVFGAYMAMNIGANDVANNVGPAVGSKAMTMTGAIIIAMIFEASGAIIAGGDVVSTIKNGIIDINAFGQESDTFIWAMMAALLAAALWLNMATFARAPVSTTHSIVGGVMGAGIAAAGFKIVNWGTMGAIVGSWVISPVIGGVVAAAFLFAIKKTIIFQENKIAASLKWVPVYVSIMAWAFVTYLVLKGLKHIWPKFLTLVNDWLFTVDIVDKPSMLQASTIGLVVAIISFFLVKASLRRRLPKLKNDRESINILFTIPLIFAAALLSFAHGANDVANAIGPLAAIHDAVMTGGINAKAGIPFWVMAVGAFGIALGLGLYGPRLIRTVGGEITELDQMRAFSIAMAAAITVIIASQLGLPVSSTHIAIGGVFGVGFLREWMDKSSSLKQEIERDKQEIQEEKRLLSALRSELNMLLDKKQKSAADYQRITQLYSSIDREKDTLKKAKKVLKKEKKSLYVKRDIVKKIVTAWLITVPAAAVLAASLFYMIKGIMS</sequence>
<feature type="transmembrane region" description="Helical" evidence="6">
    <location>
        <begin position="88"/>
        <end position="108"/>
    </location>
</feature>
<dbReference type="RefSeq" id="WP_007143994.1">
    <property type="nucleotide sequence ID" value="NZ_AFIG01000001.1"/>
</dbReference>
<feature type="transmembrane region" description="Helical" evidence="6">
    <location>
        <begin position="46"/>
        <end position="67"/>
    </location>
</feature>
<dbReference type="STRING" id="1026882.MAMP_00328"/>
<proteinExistence type="inferred from homology"/>
<feature type="transmembrane region" description="Helical" evidence="6">
    <location>
        <begin position="355"/>
        <end position="374"/>
    </location>
</feature>
<feature type="coiled-coil region" evidence="7">
    <location>
        <begin position="431"/>
        <end position="510"/>
    </location>
</feature>
<dbReference type="AlphaFoldDB" id="F5SY63"/>
<dbReference type="GO" id="GO:0005315">
    <property type="term" value="F:phosphate transmembrane transporter activity"/>
    <property type="evidence" value="ECO:0007669"/>
    <property type="project" value="InterPro"/>
</dbReference>
<reference evidence="8 9" key="1">
    <citation type="journal article" date="2011" name="J. Bacteriol.">
        <title>Draft genome sequence of Methylophaga aminisulfidivorans MP T.</title>
        <authorList>
            <person name="Han G.H."/>
            <person name="Kim W."/>
            <person name="Chun J."/>
            <person name="Kim S.W."/>
        </authorList>
    </citation>
    <scope>NUCLEOTIDE SEQUENCE [LARGE SCALE GENOMIC DNA]</scope>
    <source>
        <strain evidence="9">MP(T)</strain>
    </source>
</reference>
<dbReference type="GO" id="GO:0016020">
    <property type="term" value="C:membrane"/>
    <property type="evidence" value="ECO:0007669"/>
    <property type="project" value="UniProtKB-SubCell"/>
</dbReference>
<feature type="transmembrane region" description="Helical" evidence="6">
    <location>
        <begin position="268"/>
        <end position="288"/>
    </location>
</feature>
<evidence type="ECO:0000313" key="8">
    <source>
        <dbReference type="EMBL" id="EGL54108.1"/>
    </source>
</evidence>
<feature type="transmembrane region" description="Helical" evidence="6">
    <location>
        <begin position="394"/>
        <end position="413"/>
    </location>
</feature>
<dbReference type="InterPro" id="IPR001204">
    <property type="entry name" value="Phos_transporter"/>
</dbReference>
<comment type="caution">
    <text evidence="8">The sequence shown here is derived from an EMBL/GenBank/DDBJ whole genome shotgun (WGS) entry which is preliminary data.</text>
</comment>
<feature type="transmembrane region" description="Helical" evidence="6">
    <location>
        <begin position="128"/>
        <end position="146"/>
    </location>
</feature>
<comment type="subcellular location">
    <subcellularLocation>
        <location evidence="1 6">Membrane</location>
        <topology evidence="1 6">Multi-pass membrane protein</topology>
    </subcellularLocation>
</comment>
<keyword evidence="7" id="KW-0175">Coiled coil</keyword>
<dbReference type="EMBL" id="AFIG01000001">
    <property type="protein sequence ID" value="EGL54108.1"/>
    <property type="molecule type" value="Genomic_DNA"/>
</dbReference>
<feature type="transmembrane region" description="Helical" evidence="6">
    <location>
        <begin position="226"/>
        <end position="248"/>
    </location>
</feature>
<comment type="similarity">
    <text evidence="6">Belongs to the inorganic phosphate transporter (PiT) (TC 2.A.20) family.</text>
</comment>
<dbReference type="OrthoDB" id="9779554at2"/>
<protein>
    <recommendedName>
        <fullName evidence="6">Phosphate transporter</fullName>
    </recommendedName>
</protein>
<keyword evidence="6" id="KW-0592">Phosphate transport</keyword>
<evidence type="ECO:0000256" key="5">
    <source>
        <dbReference type="ARBA" id="ARBA00023136"/>
    </source>
</evidence>
<keyword evidence="2 6" id="KW-0813">Transport</keyword>
<name>F5SY63_9GAMM</name>